<evidence type="ECO:0000256" key="5">
    <source>
        <dbReference type="SAM" id="MobiDB-lite"/>
    </source>
</evidence>
<dbReference type="InterPro" id="IPR036638">
    <property type="entry name" value="HLH_DNA-bd_sf"/>
</dbReference>
<feature type="region of interest" description="Disordered" evidence="5">
    <location>
        <begin position="104"/>
        <end position="127"/>
    </location>
</feature>
<keyword evidence="3" id="KW-0238">DNA-binding</keyword>
<dbReference type="Pfam" id="PF00010">
    <property type="entry name" value="HLH"/>
    <property type="match status" value="1"/>
</dbReference>
<evidence type="ECO:0000256" key="2">
    <source>
        <dbReference type="ARBA" id="ARBA00023015"/>
    </source>
</evidence>
<keyword evidence="2" id="KW-0805">Transcription regulation</keyword>
<dbReference type="Proteomes" id="UP000244336">
    <property type="component" value="Chromosome 3"/>
</dbReference>
<dbReference type="EMBL" id="CM009751">
    <property type="protein sequence ID" value="PUZ67779.1"/>
    <property type="molecule type" value="Genomic_DNA"/>
</dbReference>
<gene>
    <name evidence="7" type="ORF">GQ55_3G461600</name>
</gene>
<comment type="similarity">
    <text evidence="1">Belongs to the bHLH protein family.</text>
</comment>
<dbReference type="PANTHER" id="PTHR45855">
    <property type="entry name" value="TRANSCRIPTION FACTOR PIF1-RELATED"/>
    <property type="match status" value="1"/>
</dbReference>
<keyword evidence="4" id="KW-0804">Transcription</keyword>
<dbReference type="STRING" id="1504633.A0A2T7EIW9"/>
<feature type="region of interest" description="Disordered" evidence="5">
    <location>
        <begin position="143"/>
        <end position="167"/>
    </location>
</feature>
<dbReference type="PROSITE" id="PS50888">
    <property type="entry name" value="BHLH"/>
    <property type="match status" value="1"/>
</dbReference>
<organism evidence="7 8">
    <name type="scientific">Panicum hallii var. hallii</name>
    <dbReference type="NCBI Taxonomy" id="1504633"/>
    <lineage>
        <taxon>Eukaryota</taxon>
        <taxon>Viridiplantae</taxon>
        <taxon>Streptophyta</taxon>
        <taxon>Embryophyta</taxon>
        <taxon>Tracheophyta</taxon>
        <taxon>Spermatophyta</taxon>
        <taxon>Magnoliopsida</taxon>
        <taxon>Liliopsida</taxon>
        <taxon>Poales</taxon>
        <taxon>Poaceae</taxon>
        <taxon>PACMAD clade</taxon>
        <taxon>Panicoideae</taxon>
        <taxon>Panicodae</taxon>
        <taxon>Paniceae</taxon>
        <taxon>Panicinae</taxon>
        <taxon>Panicum</taxon>
        <taxon>Panicum sect. Panicum</taxon>
    </lineage>
</organism>
<reference evidence="7 8" key="1">
    <citation type="submission" date="2018-04" db="EMBL/GenBank/DDBJ databases">
        <title>WGS assembly of Panicum hallii var. hallii HAL2.</title>
        <authorList>
            <person name="Lovell J."/>
            <person name="Jenkins J."/>
            <person name="Lowry D."/>
            <person name="Mamidi S."/>
            <person name="Sreedasyam A."/>
            <person name="Weng X."/>
            <person name="Barry K."/>
            <person name="Bonette J."/>
            <person name="Campitelli B."/>
            <person name="Daum C."/>
            <person name="Gordon S."/>
            <person name="Gould B."/>
            <person name="Lipzen A."/>
            <person name="MacQueen A."/>
            <person name="Palacio-Mejia J."/>
            <person name="Plott C."/>
            <person name="Shakirov E."/>
            <person name="Shu S."/>
            <person name="Yoshinaga Y."/>
            <person name="Zane M."/>
            <person name="Rokhsar D."/>
            <person name="Grimwood J."/>
            <person name="Schmutz J."/>
            <person name="Juenger T."/>
        </authorList>
    </citation>
    <scope>NUCLEOTIDE SEQUENCE [LARGE SCALE GENOMIC DNA]</scope>
    <source>
        <strain evidence="8">cv. HAL2</strain>
    </source>
</reference>
<proteinExistence type="inferred from homology"/>
<keyword evidence="8" id="KW-1185">Reference proteome</keyword>
<evidence type="ECO:0000256" key="1">
    <source>
        <dbReference type="ARBA" id="ARBA00005510"/>
    </source>
</evidence>
<evidence type="ECO:0000313" key="7">
    <source>
        <dbReference type="EMBL" id="PUZ67779.1"/>
    </source>
</evidence>
<dbReference type="SMART" id="SM00353">
    <property type="entry name" value="HLH"/>
    <property type="match status" value="1"/>
</dbReference>
<dbReference type="InterPro" id="IPR031066">
    <property type="entry name" value="bHLH_ALC-like_plant"/>
</dbReference>
<accession>A0A2T7EIW9</accession>
<dbReference type="PANTHER" id="PTHR45855:SF24">
    <property type="entry name" value="HELIX-LOOP-HELIX DNA-BINDING DOMAIN CONTAINING PROTEIN, EXPRESSED"/>
    <property type="match status" value="1"/>
</dbReference>
<evidence type="ECO:0000256" key="3">
    <source>
        <dbReference type="ARBA" id="ARBA00023125"/>
    </source>
</evidence>
<feature type="region of interest" description="Disordered" evidence="5">
    <location>
        <begin position="299"/>
        <end position="333"/>
    </location>
</feature>
<dbReference type="Gene3D" id="4.10.280.10">
    <property type="entry name" value="Helix-loop-helix DNA-binding domain"/>
    <property type="match status" value="1"/>
</dbReference>
<evidence type="ECO:0000256" key="4">
    <source>
        <dbReference type="ARBA" id="ARBA00023163"/>
    </source>
</evidence>
<dbReference type="InterPro" id="IPR011598">
    <property type="entry name" value="bHLH_dom"/>
</dbReference>
<name>A0A2T7EIW9_9POAL</name>
<feature type="domain" description="BHLH" evidence="6">
    <location>
        <begin position="152"/>
        <end position="201"/>
    </location>
</feature>
<evidence type="ECO:0000259" key="6">
    <source>
        <dbReference type="PROSITE" id="PS50888"/>
    </source>
</evidence>
<dbReference type="AlphaFoldDB" id="A0A2T7EIW9"/>
<dbReference type="GO" id="GO:0005634">
    <property type="term" value="C:nucleus"/>
    <property type="evidence" value="ECO:0007669"/>
    <property type="project" value="TreeGrafter"/>
</dbReference>
<feature type="compositionally biased region" description="Basic residues" evidence="5">
    <location>
        <begin position="154"/>
        <end position="166"/>
    </location>
</feature>
<dbReference type="OrthoDB" id="695860at2759"/>
<dbReference type="SUPFAM" id="SSF47459">
    <property type="entry name" value="HLH, helix-loop-helix DNA-binding domain"/>
    <property type="match status" value="1"/>
</dbReference>
<evidence type="ECO:0000313" key="8">
    <source>
        <dbReference type="Proteomes" id="UP000244336"/>
    </source>
</evidence>
<dbReference type="GO" id="GO:0046983">
    <property type="term" value="F:protein dimerization activity"/>
    <property type="evidence" value="ECO:0007669"/>
    <property type="project" value="InterPro"/>
</dbReference>
<feature type="compositionally biased region" description="Basic residues" evidence="5">
    <location>
        <begin position="313"/>
        <end position="333"/>
    </location>
</feature>
<protein>
    <recommendedName>
        <fullName evidence="6">BHLH domain-containing protein</fullName>
    </recommendedName>
</protein>
<dbReference type="GO" id="GO:0003677">
    <property type="term" value="F:DNA binding"/>
    <property type="evidence" value="ECO:0007669"/>
    <property type="project" value="UniProtKB-KW"/>
</dbReference>
<dbReference type="Gramene" id="PUZ67779">
    <property type="protein sequence ID" value="PUZ67779"/>
    <property type="gene ID" value="GQ55_3G461600"/>
</dbReference>
<sequence>MNCPGHAAGPRWCYPDDSGEAAGGDAVDMIADYYSTADDLFELVSKRGGGGAGGAPGLRTMHPAAESCHWSPPPEVRFEPPSEGQMAAWLGTIVRGEELAVADGGGRDVPAAKKGSSDNASTTTDSKEKLIPVTEGIGTMQEMRKAPASGGSSRRSHNLTEKRRRNKINERFKTLQQLVPGCDKSNQASTLDQTIQYVKSLQQHVQAMSVGPARPAAAAATAAAAVPVVQPRYAPPEAPPVAVQMMPAAPVILAPAPTTMVPFGAMLHQMPHYPAAVPVMMPASASAALLSYPAAPPPRVAAVEPGGAGSSASRRHGSSSRKGKGGRRLRQKH</sequence>